<dbReference type="OrthoDB" id="5835755at2759"/>
<dbReference type="InterPro" id="IPR055167">
    <property type="entry name" value="Rootletin-like_CC"/>
</dbReference>
<accession>A0A811KJ97</accession>
<evidence type="ECO:0000313" key="6">
    <source>
        <dbReference type="EMBL" id="CAD5215840.1"/>
    </source>
</evidence>
<feature type="compositionally biased region" description="Gly residues" evidence="3">
    <location>
        <begin position="1643"/>
        <end position="1662"/>
    </location>
</feature>
<reference evidence="6" key="1">
    <citation type="submission" date="2020-09" db="EMBL/GenBank/DDBJ databases">
        <authorList>
            <person name="Kikuchi T."/>
        </authorList>
    </citation>
    <scope>NUCLEOTIDE SEQUENCE</scope>
    <source>
        <strain evidence="6">SH1</strain>
    </source>
</reference>
<dbReference type="Pfam" id="PF15035">
    <property type="entry name" value="Rootletin"/>
    <property type="match status" value="1"/>
</dbReference>
<feature type="region of interest" description="Disordered" evidence="3">
    <location>
        <begin position="2221"/>
        <end position="2282"/>
    </location>
</feature>
<feature type="region of interest" description="Disordered" evidence="3">
    <location>
        <begin position="47"/>
        <end position="66"/>
    </location>
</feature>
<feature type="compositionally biased region" description="Basic and acidic residues" evidence="3">
    <location>
        <begin position="2244"/>
        <end position="2269"/>
    </location>
</feature>
<evidence type="ECO:0000256" key="1">
    <source>
        <dbReference type="ARBA" id="ARBA00023054"/>
    </source>
</evidence>
<feature type="domain" description="Rootletin-like coiled-coil" evidence="4">
    <location>
        <begin position="217"/>
        <end position="421"/>
    </location>
</feature>
<keyword evidence="7" id="KW-1185">Reference proteome</keyword>
<dbReference type="InterPro" id="IPR057531">
    <property type="entry name" value="PUMA/OVT1_CC"/>
</dbReference>
<feature type="region of interest" description="Disordered" evidence="3">
    <location>
        <begin position="1639"/>
        <end position="1662"/>
    </location>
</feature>
<protein>
    <submittedName>
        <fullName evidence="6">Uncharacterized protein</fullName>
    </submittedName>
</protein>
<feature type="coiled-coil region" evidence="2">
    <location>
        <begin position="323"/>
        <end position="418"/>
    </location>
</feature>
<evidence type="ECO:0000313" key="7">
    <source>
        <dbReference type="Proteomes" id="UP000614601"/>
    </source>
</evidence>
<dbReference type="Pfam" id="PF24627">
    <property type="entry name" value="PUMA_CC"/>
    <property type="match status" value="1"/>
</dbReference>
<feature type="coiled-coil region" evidence="2">
    <location>
        <begin position="1676"/>
        <end position="2170"/>
    </location>
</feature>
<feature type="compositionally biased region" description="Low complexity" evidence="3">
    <location>
        <begin position="1032"/>
        <end position="1044"/>
    </location>
</feature>
<dbReference type="PANTHER" id="PTHR23159:SF31">
    <property type="entry name" value="CENTROSOME-ASSOCIATED PROTEIN CEP250 ISOFORM X1"/>
    <property type="match status" value="1"/>
</dbReference>
<dbReference type="Pfam" id="PF24423">
    <property type="entry name" value="OVT1"/>
    <property type="match status" value="1"/>
</dbReference>
<evidence type="ECO:0000259" key="5">
    <source>
        <dbReference type="Pfam" id="PF24627"/>
    </source>
</evidence>
<proteinExistence type="predicted"/>
<feature type="domain" description="PUMA/OVT1 coiled-coil region" evidence="5">
    <location>
        <begin position="599"/>
        <end position="672"/>
    </location>
</feature>
<feature type="coiled-coil region" evidence="2">
    <location>
        <begin position="715"/>
        <end position="1022"/>
    </location>
</feature>
<evidence type="ECO:0000256" key="3">
    <source>
        <dbReference type="SAM" id="MobiDB-lite"/>
    </source>
</evidence>
<comment type="caution">
    <text evidence="6">The sequence shown here is derived from an EMBL/GenBank/DDBJ whole genome shotgun (WGS) entry which is preliminary data.</text>
</comment>
<dbReference type="EMBL" id="CAJFCW020000003">
    <property type="protein sequence ID" value="CAG9104876.1"/>
    <property type="molecule type" value="Genomic_DNA"/>
</dbReference>
<feature type="coiled-coil region" evidence="2">
    <location>
        <begin position="1119"/>
        <end position="1572"/>
    </location>
</feature>
<dbReference type="Proteomes" id="UP000783686">
    <property type="component" value="Unassembled WGS sequence"/>
</dbReference>
<dbReference type="PANTHER" id="PTHR23159">
    <property type="entry name" value="CENTROSOMAL PROTEIN 2"/>
    <property type="match status" value="1"/>
</dbReference>
<feature type="region of interest" description="Disordered" evidence="3">
    <location>
        <begin position="1023"/>
        <end position="1088"/>
    </location>
</feature>
<organism evidence="6 7">
    <name type="scientific">Bursaphelenchus okinawaensis</name>
    <dbReference type="NCBI Taxonomy" id="465554"/>
    <lineage>
        <taxon>Eukaryota</taxon>
        <taxon>Metazoa</taxon>
        <taxon>Ecdysozoa</taxon>
        <taxon>Nematoda</taxon>
        <taxon>Chromadorea</taxon>
        <taxon>Rhabditida</taxon>
        <taxon>Tylenchina</taxon>
        <taxon>Tylenchomorpha</taxon>
        <taxon>Aphelenchoidea</taxon>
        <taxon>Aphelenchoididae</taxon>
        <taxon>Bursaphelenchus</taxon>
    </lineage>
</organism>
<gene>
    <name evidence="6" type="ORF">BOKJ2_LOCUS6294</name>
</gene>
<sequence>MLFGGLADSRCPHCQQRNKRHRNKKPCRYCDHKGCFYISPTPRSFTDDSCRTTSHSSPRPHSLSPTVLFPRADSPQWTETYPRSASVVQRPLEPGHWQILGSGALIKPLDRSQTFETLLNPYSNLNQDLREARLIAGIMDDPTTEHTTGSTVINTNLTTTDTTHRTPDSPSMNDFFWDPVGDTNYASDTFDSDLYDYEDNRSNARLGRTQEDLHKYKQRIDANVEHQREYSEIMNAMHQKLQEYRKHIAKLESKITNKPISTSDDTTFFPLGKGSYLDAYGAGGIAPNVNISTDVWAGGAGGGFGGGRIAGDSNQNFDIVIKLDEERRRADDFRMQLENERQNNEQLQVEIERIRREYERDAKEKERRYSNRERNLAQYLSDEQKKMLDLWTELQRVRKQFSQLKHQTEEDLENQKREFTKIFKNIQNFSRGVGGPEALTSSFHLGGGDGLGGTTYNLDSVIQETIRRVNNRGGTSPYIADLDLLARLRKGVENKDDNTELYNELMKKYEEAIERNIEIESKGDANVRKVSDLESELRRTRDRLNEAQGAIKKIHGIAINSDRNSESTKRARSLSPADTVVQPAEAIRAVRNILREKDNELQRLEQKVKAAEKQANEFVTKFETADEARRRLDKYLADAKRDVTNLQKHLDNSERQKRRFEDRVRAVEVEKNAAEKARAYLEDELKRLQQIFQKNTTDDARKAREEAEEFASNMEQDYKNRIAELTSRIDSLMKDNTRLKAEISPIKDKYRDLENEYNSLLRRLEEKDSQLKYTEEQKVKVIKDIDNLRNQYDLSRSEIEKFSNDNELLIKKISVLEQQNKELKQQRDEISKQRDELSRQLFDIKHTMETEKTKGTNVEQNVQSMTDEIDKLKSQVGDYENQIVILRRHNDDLDTQLKTSQSKQGVIENDVQTKIKEITTLNELNQRLQKEKQEILDAKHKQEQDLETFKDRIRKLETEIEKLKKENDELAKKEARAQEGMAQQMKRANNLQLDLQDARQKIKELENKLARLEKDYKDRLKNWQRNRQSTKSTDFGGTSVDSSTTGGGQTVVGDPGDLTDEMLTGGGRGGRSTDDPSGGGGGGTTTTNVDNTYITKYGGLGDPSYLDPEIVESRIKDINDKWKIEVEKIENEKDSLEARIRELEDQIAQFNRGEEREKNDFVDQQRKLQNEIDRLKAEIQKINDKHQNELEEEKEVYHKNIDVSRKSESELLDKINKLEQEKADLLNQQNEYDRERREYDEKLTTLATNNQKLKDDIEDIRTETEKEVQTWKTDAYSARSEVKSLETTLAGLKTQLAAATERSEILNKTVNDHVSKIRDLTSQIRKLEEELTDAKSNAHAKEVELDSSQARIRQIEDQLAALQAENNRTRGEFGDINREYSNVVIIRDDLQKENEKISRRNKELETILKESRNSTDHLKNEHIRLQNILREKTKQLDHLQQLSSQFENKMNKLRNELQDTSSKLIASDNERNSLRTEITRLQQELAFGEEQMRRKTDEYQTAIEDWTNAHRQAEDARVNAIQELETRKYELSDLQSRLDSTDQRLVYLQQEYVKADNERDALRESLRRFQNSISRVININRFTNILDGDITGIPVDSGIGGGASGAAGGAYGTNVATTDGSNVDPSGDLTDDVMFKSTPLPSGPGGVDGDGGDPSGAHGGIGGGTTINIATIDSTLQNFVSRIDKLQRERDEYREELNRLKQKTNQAHTTINKRETHYKTIEENLTEVEDDKRTLEVHLAQAKQLIRSQEEAIKQRDEERRQIKSKLTASELQARGKEAQIRHMNEQLHNLRTDLTNAHEELRSLRDKDESLESGRYQLESKLRDHESELQKLSIRITNYESEKQNLTERVKELEGQLKLSEIKNSDLRDDTEKLRRDLLKAEATEADLKKSLDQYYRNSADVQTLRDQLTRLHSELNDANNKRQSLETELVSSRSELRDYKQRNLDFNGRIGDLQRQLQDANLEKNRAENRLIDMEKTLATQRVTETDLKQQFELLKTEKKSVTKEFEEVKTRLSQLESERTSLIRVQDSWKREKQALIKKIEHLEGEKRRTDAAIRETALQREAIEKSLNAMERENRELYKNCAQLQQQIAQLEMDNGARIIELTKKSREEQERQAIKIKTEKQQIERLIESRDRTARQRIQQLEAQIQSLRDQLENERRRRRDLTDRQMVGDMGRFGGNYFGLPTVHTRVGVNGFSSVGPTYPPVENIDSTRYIRSTFASNPLTPPRGASTPTRSQLLTSAHDESSSSLAREHGFDQERHEPRTSLDDTLPQLSHTPRI</sequence>
<dbReference type="SUPFAM" id="SSF57997">
    <property type="entry name" value="Tropomyosin"/>
    <property type="match status" value="1"/>
</dbReference>
<dbReference type="Proteomes" id="UP000614601">
    <property type="component" value="Unassembled WGS sequence"/>
</dbReference>
<dbReference type="EMBL" id="CAJFDH010000003">
    <property type="protein sequence ID" value="CAD5215840.1"/>
    <property type="molecule type" value="Genomic_DNA"/>
</dbReference>
<evidence type="ECO:0000256" key="2">
    <source>
        <dbReference type="SAM" id="Coils"/>
    </source>
</evidence>
<evidence type="ECO:0000259" key="4">
    <source>
        <dbReference type="Pfam" id="PF15035"/>
    </source>
</evidence>
<feature type="coiled-coil region" evidence="2">
    <location>
        <begin position="587"/>
        <end position="691"/>
    </location>
</feature>
<name>A0A811KJ97_9BILA</name>
<keyword evidence="1 2" id="KW-0175">Coiled coil</keyword>
<feature type="compositionally biased region" description="Polar residues" evidence="3">
    <location>
        <begin position="2233"/>
        <end position="2242"/>
    </location>
</feature>
<feature type="compositionally biased region" description="Low complexity" evidence="3">
    <location>
        <begin position="51"/>
        <end position="66"/>
    </location>
</feature>
<feature type="coiled-coil region" evidence="2">
    <location>
        <begin position="495"/>
        <end position="550"/>
    </location>
</feature>
<dbReference type="Gene3D" id="1.10.287.1490">
    <property type="match status" value="3"/>
</dbReference>